<feature type="region of interest" description="Disordered" evidence="1">
    <location>
        <begin position="51"/>
        <end position="78"/>
    </location>
</feature>
<dbReference type="EMBL" id="PJNI01000001">
    <property type="protein sequence ID" value="PKR81802.1"/>
    <property type="molecule type" value="Genomic_DNA"/>
</dbReference>
<reference evidence="3 4" key="1">
    <citation type="submission" date="2017-12" db="EMBL/GenBank/DDBJ databases">
        <title>The draft genome sequence of Brumimicrobium saltpan LHR20.</title>
        <authorList>
            <person name="Do Z.-J."/>
            <person name="Luo H.-R."/>
        </authorList>
    </citation>
    <scope>NUCLEOTIDE SEQUENCE [LARGE SCALE GENOMIC DNA]</scope>
    <source>
        <strain evidence="3 4">LHR20</strain>
    </source>
</reference>
<feature type="signal peptide" evidence="2">
    <location>
        <begin position="1"/>
        <end position="25"/>
    </location>
</feature>
<feature type="compositionally biased region" description="Gly residues" evidence="1">
    <location>
        <begin position="64"/>
        <end position="73"/>
    </location>
</feature>
<name>A0A2I0R5E0_9FLAO</name>
<sequence>MNIKKKYVMKVSKLMMIVLSVIVLMACKREGCTDQNADNYDKNAKNDDGSCVYNGVNPNDPNNPGGGTTGPGGQELPIRLSGKETSNLVIEDISSDPNVVEYYIDDNWRIAADVVIEPGVRIEMRQDAYILVESNGSLDATGTPNDKIQILGGDDVKGHWKYIKYESNETNNKLIHCNIAHGGGAWNAQGMVTVQGSANLTVQNSSFTMGKEYGLFVSHREGKLPDFKDNYFDAFEKQPISLHTFGQSGTLDNTTTFGSNNDMNDIRVHGDNYSNSVNVPKLNLPYYLANVFEITGGHTSFSPGVTLIMGQDTRIIASDQGSLSLDGTVTDSVRVYGASGIPGYWQSIVLESMKTENEFSYTTFNYGGGAWNNDAMIYIRGGALAMNNCYIKNGSKKALNKDNNGVFNDNGGNMHSDCQEGGGLLP</sequence>
<protein>
    <recommendedName>
        <fullName evidence="5">Right handed beta helix domain-containing protein</fullName>
    </recommendedName>
</protein>
<keyword evidence="2" id="KW-0732">Signal</keyword>
<feature type="compositionally biased region" description="Low complexity" evidence="1">
    <location>
        <begin position="54"/>
        <end position="63"/>
    </location>
</feature>
<keyword evidence="4" id="KW-1185">Reference proteome</keyword>
<evidence type="ECO:0000313" key="4">
    <source>
        <dbReference type="Proteomes" id="UP000236654"/>
    </source>
</evidence>
<gene>
    <name evidence="3" type="ORF">CW751_00230</name>
</gene>
<feature type="chain" id="PRO_5014123768" description="Right handed beta helix domain-containing protein" evidence="2">
    <location>
        <begin position="26"/>
        <end position="426"/>
    </location>
</feature>
<proteinExistence type="predicted"/>
<evidence type="ECO:0000256" key="1">
    <source>
        <dbReference type="SAM" id="MobiDB-lite"/>
    </source>
</evidence>
<comment type="caution">
    <text evidence="3">The sequence shown here is derived from an EMBL/GenBank/DDBJ whole genome shotgun (WGS) entry which is preliminary data.</text>
</comment>
<dbReference type="PROSITE" id="PS51257">
    <property type="entry name" value="PROKAR_LIPOPROTEIN"/>
    <property type="match status" value="1"/>
</dbReference>
<evidence type="ECO:0008006" key="5">
    <source>
        <dbReference type="Google" id="ProtNLM"/>
    </source>
</evidence>
<dbReference type="Proteomes" id="UP000236654">
    <property type="component" value="Unassembled WGS sequence"/>
</dbReference>
<organism evidence="3 4">
    <name type="scientific">Brumimicrobium salinarum</name>
    <dbReference type="NCBI Taxonomy" id="2058658"/>
    <lineage>
        <taxon>Bacteria</taxon>
        <taxon>Pseudomonadati</taxon>
        <taxon>Bacteroidota</taxon>
        <taxon>Flavobacteriia</taxon>
        <taxon>Flavobacteriales</taxon>
        <taxon>Crocinitomicaceae</taxon>
        <taxon>Brumimicrobium</taxon>
    </lineage>
</organism>
<evidence type="ECO:0000256" key="2">
    <source>
        <dbReference type="SAM" id="SignalP"/>
    </source>
</evidence>
<evidence type="ECO:0000313" key="3">
    <source>
        <dbReference type="EMBL" id="PKR81802.1"/>
    </source>
</evidence>
<accession>A0A2I0R5E0</accession>
<dbReference type="AlphaFoldDB" id="A0A2I0R5E0"/>